<name>A0A0H3ZPA2_VIBSP</name>
<protein>
    <submittedName>
        <fullName evidence="1">CFA/I fimbrial subunit C (Colonizationfactor antigen I subunit C)</fullName>
    </submittedName>
</protein>
<dbReference type="EMBL" id="KP795568">
    <property type="protein sequence ID" value="AKN38153.1"/>
    <property type="molecule type" value="Genomic_DNA"/>
</dbReference>
<proteinExistence type="predicted"/>
<dbReference type="InterPro" id="IPR032636">
    <property type="entry name" value="Pilus_assem_E-set-like_dom"/>
</dbReference>
<accession>A0A0H3ZPA2</accession>
<sequence>MNTVLKPLLCLPLFVTTVCASTNYYPEEFQDFFVETPQKIYVVVAGDKGGEDVNALVNYDTFRLRDHPTDIQVFSQFLEGKGLNDRAVKRIVSDMQRGVSSDESCGGRLSSCVPDTSDGQTKFVFDFDSSSLKIFIAPHALRDDLDEVMYESAINRQQAIVNWANLYAYTDLSQQEQVTLSNQTTLGLPMGHLYFDTEYTSSDNEFDVYTALYDVEYEDLRLQAGRNRYNPTFNSTDYLNNGASFMGDYIQLGSSTNLLKGKESAQQRIYFYAPQNGQLELYRDDRLILNKVVSEGKQYISYADLPKGAYTATLLLKVAGKTVLTETRQIVNNNQFSLKKGSMDYVLGAGFFDQNDDSQSDAYNYVRGLANYRLTEQLQVGAGVTSNSDSQYYQISSAYMPNDHASLEYVGGRYSEGDVFHTARLSYDPFFVDYRQLVLTRDSDQEHRLVNLMYGESNYRDIGVGISGNLWGSTGYLRYSHNTSSSVDGLSSYGSQTVSGGVFYTLPTGQISLSVDYTNPVDYDDELRTTLSYTLDIGDGLSTQFSVYGDEHGLDKNTNYLRMNRNHGNWFSNASLGASVDRDAQTMSDLSGSLSGHNQHINATAYGYMNDSGTQSLSGGLSGTQIFSLEGVDTTYEKSRAFAKVSKHFNGAGDNPGVRLVVTKDGKYQQNREILQETSVIKLDDFASQELTLDQGSNNVDIEGNRLNVFTLPGSYYHLEAQVIELLSRVVILDDVNDKPIDSLQCIGDGCVSVEPLSDDGVYRVNYKKDIPYRLVSHKGLCIYDPQAISHYTNGYCLPGIESEAMKRWPDSSKLLEQVEREELLVYLGRFKAGTESDGIKRRLDTHSIRYKAIEVAGEAFFYVMDKQEFMPAQIDLLEKLDAYVLLRNAEVDLLTIHTELGNKNEV</sequence>
<reference evidence="1" key="1">
    <citation type="journal article" date="2015" name="MBio">
        <title>Eco-Evolutionary Dynamics of Episomes among Ecologically Cohesive Bacterial Populations.</title>
        <authorList>
            <person name="Xue H."/>
            <person name="Cordero O.X."/>
            <person name="Camas F.M."/>
            <person name="Trimble W."/>
            <person name="Meyer F."/>
            <person name="Guglielmini J."/>
            <person name="Rocha E.P."/>
            <person name="Polz M.F."/>
        </authorList>
    </citation>
    <scope>NUCLEOTIDE SEQUENCE</scope>
    <source>
        <strain evidence="1">5S_122</strain>
    </source>
</reference>
<evidence type="ECO:0000313" key="1">
    <source>
        <dbReference type="EMBL" id="AKN38153.1"/>
    </source>
</evidence>
<dbReference type="Pfam" id="PF16967">
    <property type="entry name" value="TcfC"/>
    <property type="match status" value="1"/>
</dbReference>
<dbReference type="AlphaFoldDB" id="A0A0H3ZPA2"/>
<organism evidence="1">
    <name type="scientific">Vibrio splendidus</name>
    <dbReference type="NCBI Taxonomy" id="29497"/>
    <lineage>
        <taxon>Bacteria</taxon>
        <taxon>Pseudomonadati</taxon>
        <taxon>Pseudomonadota</taxon>
        <taxon>Gammaproteobacteria</taxon>
        <taxon>Vibrionales</taxon>
        <taxon>Vibrionaceae</taxon>
        <taxon>Vibrio</taxon>
    </lineage>
</organism>